<evidence type="ECO:0000313" key="3">
    <source>
        <dbReference type="Proteomes" id="UP000053750"/>
    </source>
</evidence>
<sequence length="330" mass="37964">MHLVFVNTLEKRTDEGRVAAAQVSIGETQGHWTVFWTEPGGGGQTRSVWFEGTSWEEMIAAFRHGIAVAMGEGYEPVLDGMLEEKRIAGGGTVSMLQCYGELHAREELFEALREWRRSKAVAEKKAAYLVSTNRLLWMISAFVPHTEEELKQIPGWGSNKSAAYAAEIIAVTTQFERLTTFPLTWVPEALGTETHMKWLFKQKENKYRAELERYRAKRDILNGVREGRGLDELVSTLGIERRDLIERIELLDQEGYDMTPLLNRELERLPEEERQKIGRALQEVGDRYLKPVLMQVYSESELKGKPLDSFYERLRLMRLRQKRVAQLAAM</sequence>
<dbReference type="AlphaFoldDB" id="A0A9W5S263"/>
<keyword evidence="3" id="KW-1185">Reference proteome</keyword>
<evidence type="ECO:0000313" key="2">
    <source>
        <dbReference type="EMBL" id="EXX88685.1"/>
    </source>
</evidence>
<evidence type="ECO:0000259" key="1">
    <source>
        <dbReference type="PROSITE" id="PS50967"/>
    </source>
</evidence>
<name>A0A9W5S263_9BACL</name>
<dbReference type="GO" id="GO:0004386">
    <property type="term" value="F:helicase activity"/>
    <property type="evidence" value="ECO:0007669"/>
    <property type="project" value="UniProtKB-KW"/>
</dbReference>
<dbReference type="OrthoDB" id="26793at2"/>
<dbReference type="InterPro" id="IPR010997">
    <property type="entry name" value="HRDC-like_sf"/>
</dbReference>
<keyword evidence="2" id="KW-0547">Nucleotide-binding</keyword>
<reference evidence="2 3" key="1">
    <citation type="submission" date="2014-02" db="EMBL/GenBank/DDBJ databases">
        <title>Genome sequence of Paenibacillus darwinianus reveals adaptive mechanisms for survival in Antarctic soils.</title>
        <authorList>
            <person name="Dsouza M."/>
            <person name="Taylor M.W."/>
            <person name="Turner S.J."/>
            <person name="Aislabie J."/>
        </authorList>
    </citation>
    <scope>NUCLEOTIDE SEQUENCE [LARGE SCALE GENOMIC DNA]</scope>
    <source>
        <strain evidence="2 3">CE1</strain>
    </source>
</reference>
<dbReference type="GO" id="GO:0000166">
    <property type="term" value="F:nucleotide binding"/>
    <property type="evidence" value="ECO:0007669"/>
    <property type="project" value="InterPro"/>
</dbReference>
<dbReference type="InterPro" id="IPR044876">
    <property type="entry name" value="HRDC_dom_sf"/>
</dbReference>
<keyword evidence="2" id="KW-0067">ATP-binding</keyword>
<comment type="caution">
    <text evidence="2">The sequence shown here is derived from an EMBL/GenBank/DDBJ whole genome shotgun (WGS) entry which is preliminary data.</text>
</comment>
<dbReference type="InterPro" id="IPR002121">
    <property type="entry name" value="HRDC_dom"/>
</dbReference>
<dbReference type="SUPFAM" id="SSF47819">
    <property type="entry name" value="HRDC-like"/>
    <property type="match status" value="1"/>
</dbReference>
<dbReference type="Pfam" id="PF00570">
    <property type="entry name" value="HRDC"/>
    <property type="match status" value="1"/>
</dbReference>
<feature type="domain" description="HRDC" evidence="1">
    <location>
        <begin position="102"/>
        <end position="182"/>
    </location>
</feature>
<protein>
    <submittedName>
        <fullName evidence="2">Helicase</fullName>
    </submittedName>
</protein>
<accession>A0A9W5S263</accession>
<keyword evidence="2" id="KW-0347">Helicase</keyword>
<keyword evidence="2" id="KW-0378">Hydrolase</keyword>
<dbReference type="EMBL" id="JFHU01000118">
    <property type="protein sequence ID" value="EXX88685.1"/>
    <property type="molecule type" value="Genomic_DNA"/>
</dbReference>
<proteinExistence type="predicted"/>
<dbReference type="Gene3D" id="1.10.150.80">
    <property type="entry name" value="HRDC domain"/>
    <property type="match status" value="1"/>
</dbReference>
<dbReference type="PROSITE" id="PS50967">
    <property type="entry name" value="HRDC"/>
    <property type="match status" value="1"/>
</dbReference>
<dbReference type="SMART" id="SM00341">
    <property type="entry name" value="HRDC"/>
    <property type="match status" value="1"/>
</dbReference>
<dbReference type="Proteomes" id="UP000053750">
    <property type="component" value="Unassembled WGS sequence"/>
</dbReference>
<organism evidence="2 3">
    <name type="scientific">Paenibacillus darwinianus</name>
    <dbReference type="NCBI Taxonomy" id="1380763"/>
    <lineage>
        <taxon>Bacteria</taxon>
        <taxon>Bacillati</taxon>
        <taxon>Bacillota</taxon>
        <taxon>Bacilli</taxon>
        <taxon>Bacillales</taxon>
        <taxon>Paenibacillaceae</taxon>
        <taxon>Paenibacillus</taxon>
    </lineage>
</organism>
<gene>
    <name evidence="2" type="ORF">BG53_01420</name>
</gene>
<dbReference type="GO" id="GO:0003676">
    <property type="term" value="F:nucleic acid binding"/>
    <property type="evidence" value="ECO:0007669"/>
    <property type="project" value="InterPro"/>
</dbReference>
<dbReference type="RefSeq" id="WP_036582171.1">
    <property type="nucleotide sequence ID" value="NZ_KK082154.1"/>
</dbReference>